<dbReference type="EMBL" id="MFGB01000010">
    <property type="protein sequence ID" value="OGF27068.1"/>
    <property type="molecule type" value="Genomic_DNA"/>
</dbReference>
<sequence>MFVLLNKPEEMVLGHIVNYAKGLYYRSDHLAELKIIIGHFLNRDPAKIEFGMILEHLIKTAQRVNPEILLGLTLEMTSPRRIKFHPGFASFPTEYRDECEERDEGSAIANLNAKIIVRFLLSEIAKFKGRLPAPKPDILPLNQN</sequence>
<accession>A0A1F5SK11</accession>
<proteinExistence type="predicted"/>
<dbReference type="Proteomes" id="UP000178367">
    <property type="component" value="Unassembled WGS sequence"/>
</dbReference>
<reference evidence="1 2" key="1">
    <citation type="journal article" date="2016" name="Nat. Commun.">
        <title>Thousands of microbial genomes shed light on interconnected biogeochemical processes in an aquifer system.</title>
        <authorList>
            <person name="Anantharaman K."/>
            <person name="Brown C.T."/>
            <person name="Hug L.A."/>
            <person name="Sharon I."/>
            <person name="Castelle C.J."/>
            <person name="Probst A.J."/>
            <person name="Thomas B.C."/>
            <person name="Singh A."/>
            <person name="Wilkins M.J."/>
            <person name="Karaoz U."/>
            <person name="Brodie E.L."/>
            <person name="Williams K.H."/>
            <person name="Hubbard S.S."/>
            <person name="Banfield J.F."/>
        </authorList>
    </citation>
    <scope>NUCLEOTIDE SEQUENCE [LARGE SCALE GENOMIC DNA]</scope>
</reference>
<protein>
    <submittedName>
        <fullName evidence="1">Uncharacterized protein</fullName>
    </submittedName>
</protein>
<dbReference type="AlphaFoldDB" id="A0A1F5SK11"/>
<gene>
    <name evidence="1" type="ORF">A2227_04230</name>
</gene>
<comment type="caution">
    <text evidence="1">The sequence shown here is derived from an EMBL/GenBank/DDBJ whole genome shotgun (WGS) entry which is preliminary data.</text>
</comment>
<evidence type="ECO:0000313" key="2">
    <source>
        <dbReference type="Proteomes" id="UP000178367"/>
    </source>
</evidence>
<evidence type="ECO:0000313" key="1">
    <source>
        <dbReference type="EMBL" id="OGF27068.1"/>
    </source>
</evidence>
<organism evidence="1 2">
    <name type="scientific">Candidatus Falkowbacteria bacterium RIFOXYA2_FULL_47_19</name>
    <dbReference type="NCBI Taxonomy" id="1797994"/>
    <lineage>
        <taxon>Bacteria</taxon>
        <taxon>Candidatus Falkowiibacteriota</taxon>
    </lineage>
</organism>
<name>A0A1F5SK11_9BACT</name>